<feature type="binding site" evidence="3">
    <location>
        <begin position="221"/>
        <end position="228"/>
    </location>
    <ligand>
        <name>ATP</name>
        <dbReference type="ChEBI" id="CHEBI:30616"/>
    </ligand>
</feature>
<dbReference type="SUPFAM" id="SSF52540">
    <property type="entry name" value="P-loop containing nucleoside triphosphate hydrolases"/>
    <property type="match status" value="1"/>
</dbReference>
<keyword evidence="5" id="KW-1133">Transmembrane helix</keyword>
<dbReference type="PANTHER" id="PTHR22683:SF41">
    <property type="entry name" value="DNA TRANSLOCASE FTSK"/>
    <property type="match status" value="1"/>
</dbReference>
<protein>
    <recommendedName>
        <fullName evidence="6">FtsK domain-containing protein</fullName>
    </recommendedName>
</protein>
<gene>
    <name evidence="7" type="ORF">GCM10020366_00490</name>
</gene>
<feature type="transmembrane region" description="Helical" evidence="5">
    <location>
        <begin position="30"/>
        <end position="62"/>
    </location>
</feature>
<dbReference type="PROSITE" id="PS50901">
    <property type="entry name" value="FTSK"/>
    <property type="match status" value="1"/>
</dbReference>
<evidence type="ECO:0000256" key="4">
    <source>
        <dbReference type="SAM" id="MobiDB-lite"/>
    </source>
</evidence>
<dbReference type="Proteomes" id="UP001500483">
    <property type="component" value="Unassembled WGS sequence"/>
</dbReference>
<evidence type="ECO:0000256" key="5">
    <source>
        <dbReference type="SAM" id="Phobius"/>
    </source>
</evidence>
<reference evidence="8" key="1">
    <citation type="journal article" date="2019" name="Int. J. Syst. Evol. Microbiol.">
        <title>The Global Catalogue of Microorganisms (GCM) 10K type strain sequencing project: providing services to taxonomists for standard genome sequencing and annotation.</title>
        <authorList>
            <consortium name="The Broad Institute Genomics Platform"/>
            <consortium name="The Broad Institute Genome Sequencing Center for Infectious Disease"/>
            <person name="Wu L."/>
            <person name="Ma J."/>
        </authorList>
    </citation>
    <scope>NUCLEOTIDE SEQUENCE [LARGE SCALE GENOMIC DNA]</scope>
    <source>
        <strain evidence="8">JCM 9687</strain>
    </source>
</reference>
<feature type="domain" description="FtsK" evidence="6">
    <location>
        <begin position="203"/>
        <end position="385"/>
    </location>
</feature>
<evidence type="ECO:0000313" key="8">
    <source>
        <dbReference type="Proteomes" id="UP001500483"/>
    </source>
</evidence>
<proteinExistence type="predicted"/>
<organism evidence="7 8">
    <name type="scientific">Saccharopolyspora gregorii</name>
    <dbReference type="NCBI Taxonomy" id="33914"/>
    <lineage>
        <taxon>Bacteria</taxon>
        <taxon>Bacillati</taxon>
        <taxon>Actinomycetota</taxon>
        <taxon>Actinomycetes</taxon>
        <taxon>Pseudonocardiales</taxon>
        <taxon>Pseudonocardiaceae</taxon>
        <taxon>Saccharopolyspora</taxon>
    </lineage>
</organism>
<feature type="region of interest" description="Disordered" evidence="4">
    <location>
        <begin position="522"/>
        <end position="560"/>
    </location>
</feature>
<keyword evidence="2 3" id="KW-0067">ATP-binding</keyword>
<evidence type="ECO:0000313" key="7">
    <source>
        <dbReference type="EMBL" id="GAA3352138.1"/>
    </source>
</evidence>
<evidence type="ECO:0000259" key="6">
    <source>
        <dbReference type="PROSITE" id="PS50901"/>
    </source>
</evidence>
<sequence length="594" mass="65638">MTDTRVKTEKSPIRSGARFLAGHPRSSSSAVVLSAAVIGVGYQLVVMAAGVAVVAGASWWLLDKPTFDRFAGRLLRAWWRRWLVYQRQWVRIAFACNLVTTDHRGESLVPALLRVRSTWVWDTLTIRMAKGQQPEDFEHVLERLTNAYKARAGNIRQIRPGRIALDLQRREPFDEMVVPLPELGEQASAVDLGRLEIGRDEYGRPLTLDLLRRDLHVLFGGATGAGKGSWLWTLLRTLAPLVKAGHVRLWVVDPKGGQEFGAGRAMFHAFADNARDGLTLVDTYVKTLDARKLDLGRAGIRTATPSVETPLDVLVIDELSAMTAYGDKDIIRAFEPLISTALTQFRSVGGRVVGATQEPTKDVIPMRGLFPTKIALRLDQASYVDMCLGEGARDMGAFADKIPAYLPGVAYVKQDGRREPLRSRAPYNTDADILQLRDDLTHCGLHRTQFGRHFLRRPELPQHPVHRGHRRIDPPHRPVHAFAPCHHLYPFATTAPPCSASASRRRVNATCARCAWSSMSANRRASTMSSSRNATRLKSWSSSSTNRASTSSRVTAAEAGPTRLSACSIATPHHPFLFSLAISETPPAPTQAEP</sequence>
<dbReference type="Pfam" id="PF01580">
    <property type="entry name" value="FtsK_SpoIIIE"/>
    <property type="match status" value="1"/>
</dbReference>
<keyword evidence="8" id="KW-1185">Reference proteome</keyword>
<keyword evidence="1 3" id="KW-0547">Nucleotide-binding</keyword>
<comment type="caution">
    <text evidence="7">The sequence shown here is derived from an EMBL/GenBank/DDBJ whole genome shotgun (WGS) entry which is preliminary data.</text>
</comment>
<keyword evidence="5" id="KW-0812">Transmembrane</keyword>
<dbReference type="InterPro" id="IPR027417">
    <property type="entry name" value="P-loop_NTPase"/>
</dbReference>
<dbReference type="InterPro" id="IPR002543">
    <property type="entry name" value="FtsK_dom"/>
</dbReference>
<dbReference type="InterPro" id="IPR050206">
    <property type="entry name" value="FtsK/SpoIIIE/SftA"/>
</dbReference>
<name>A0ABP6RI07_9PSEU</name>
<evidence type="ECO:0000256" key="1">
    <source>
        <dbReference type="ARBA" id="ARBA00022741"/>
    </source>
</evidence>
<evidence type="ECO:0000256" key="3">
    <source>
        <dbReference type="PROSITE-ProRule" id="PRU00289"/>
    </source>
</evidence>
<evidence type="ECO:0000256" key="2">
    <source>
        <dbReference type="ARBA" id="ARBA00022840"/>
    </source>
</evidence>
<keyword evidence="5" id="KW-0472">Membrane</keyword>
<dbReference type="EMBL" id="BAAAYK010000001">
    <property type="protein sequence ID" value="GAA3352138.1"/>
    <property type="molecule type" value="Genomic_DNA"/>
</dbReference>
<feature type="compositionally biased region" description="Low complexity" evidence="4">
    <location>
        <begin position="539"/>
        <end position="557"/>
    </location>
</feature>
<feature type="compositionally biased region" description="Polar residues" evidence="4">
    <location>
        <begin position="522"/>
        <end position="538"/>
    </location>
</feature>
<dbReference type="Gene3D" id="3.40.50.300">
    <property type="entry name" value="P-loop containing nucleotide triphosphate hydrolases"/>
    <property type="match status" value="1"/>
</dbReference>
<accession>A0ABP6RI07</accession>
<dbReference type="RefSeq" id="WP_344923653.1">
    <property type="nucleotide sequence ID" value="NZ_BAAAYK010000001.1"/>
</dbReference>
<dbReference type="PANTHER" id="PTHR22683">
    <property type="entry name" value="SPORULATION PROTEIN RELATED"/>
    <property type="match status" value="1"/>
</dbReference>